<protein>
    <submittedName>
        <fullName evidence="1">Uncharacterized protein</fullName>
    </submittedName>
</protein>
<gene>
    <name evidence="1" type="ORF">GAH_01560</name>
</gene>
<proteinExistence type="predicted"/>
<dbReference type="KEGG" id="gah:GAH_01560"/>
<evidence type="ECO:0000313" key="1">
    <source>
        <dbReference type="EMBL" id="AKG91152.1"/>
    </source>
</evidence>
<accession>A0A0F7ICZ7</accession>
<keyword evidence="2" id="KW-1185">Reference proteome</keyword>
<reference evidence="1 2" key="1">
    <citation type="submission" date="2015-04" db="EMBL/GenBank/DDBJ databases">
        <title>The complete genome sequence of the hyperthermophilic, obligate iron-reducing archaeon Geoglobus ahangari strain 234T.</title>
        <authorList>
            <person name="Manzella M.P."/>
            <person name="Holmes D.E."/>
            <person name="Rocheleau J.M."/>
            <person name="Chung A."/>
            <person name="Reguera G."/>
            <person name="Kashefi K."/>
        </authorList>
    </citation>
    <scope>NUCLEOTIDE SEQUENCE [LARGE SCALE GENOMIC DNA]</scope>
    <source>
        <strain evidence="1 2">234</strain>
    </source>
</reference>
<dbReference type="STRING" id="113653.GAH_01560"/>
<dbReference type="InParanoid" id="A0A0F7ICZ7"/>
<dbReference type="Proteomes" id="UP000034723">
    <property type="component" value="Chromosome"/>
</dbReference>
<dbReference type="HOGENOM" id="CLU_3245202_0_0_2"/>
<dbReference type="GeneID" id="80458458"/>
<organism evidence="1 2">
    <name type="scientific">Geoglobus ahangari</name>
    <dbReference type="NCBI Taxonomy" id="113653"/>
    <lineage>
        <taxon>Archaea</taxon>
        <taxon>Methanobacteriati</taxon>
        <taxon>Methanobacteriota</taxon>
        <taxon>Archaeoglobi</taxon>
        <taxon>Archaeoglobales</taxon>
        <taxon>Archaeoglobaceae</taxon>
        <taxon>Geoglobus</taxon>
    </lineage>
</organism>
<dbReference type="AlphaFoldDB" id="A0A0F7ICZ7"/>
<dbReference type="RefSeq" id="WP_281173922.1">
    <property type="nucleotide sequence ID" value="NZ_CP011267.1"/>
</dbReference>
<evidence type="ECO:0000313" key="2">
    <source>
        <dbReference type="Proteomes" id="UP000034723"/>
    </source>
</evidence>
<dbReference type="EMBL" id="CP011267">
    <property type="protein sequence ID" value="AKG91152.1"/>
    <property type="molecule type" value="Genomic_DNA"/>
</dbReference>
<name>A0A0F7ICZ7_9EURY</name>
<sequence>MVRCIYDSTIECIEGEPEREKCRKCPIYEAVVEGAKGCGSVEF</sequence>